<evidence type="ECO:0000259" key="4">
    <source>
        <dbReference type="PROSITE" id="PS50002"/>
    </source>
</evidence>
<feature type="compositionally biased region" description="Polar residues" evidence="3">
    <location>
        <begin position="184"/>
        <end position="194"/>
    </location>
</feature>
<feature type="domain" description="SH3" evidence="4">
    <location>
        <begin position="62"/>
        <end position="126"/>
    </location>
</feature>
<comment type="caution">
    <text evidence="5">The sequence shown here is derived from an EMBL/GenBank/DDBJ whole genome shotgun (WGS) entry which is preliminary data.</text>
</comment>
<evidence type="ECO:0000256" key="3">
    <source>
        <dbReference type="SAM" id="MobiDB-lite"/>
    </source>
</evidence>
<dbReference type="FunFam" id="2.30.30.40:FF:000079">
    <property type="entry name" value="Mitogen-activated protein kinase kinase kinase"/>
    <property type="match status" value="1"/>
</dbReference>
<dbReference type="Gene3D" id="2.30.30.40">
    <property type="entry name" value="SH3 Domains"/>
    <property type="match status" value="1"/>
</dbReference>
<dbReference type="CDD" id="cd12059">
    <property type="entry name" value="SH3_MLK1-3"/>
    <property type="match status" value="1"/>
</dbReference>
<dbReference type="PANTHER" id="PTHR14167">
    <property type="entry name" value="SH3 DOMAIN-CONTAINING"/>
    <property type="match status" value="1"/>
</dbReference>
<evidence type="ECO:0000313" key="6">
    <source>
        <dbReference type="Proteomes" id="UP001066276"/>
    </source>
</evidence>
<keyword evidence="6" id="KW-1185">Reference proteome</keyword>
<gene>
    <name evidence="5" type="ORF">NDU88_001337</name>
</gene>
<feature type="region of interest" description="Disordered" evidence="3">
    <location>
        <begin position="131"/>
        <end position="155"/>
    </location>
</feature>
<sequence>MEPFRSLLHQAGRRSPPGPASEVQAAADDEEEDADCGAPSVCREDEEPGPPEPGAQPFSPPGFPALWTAVFDYEASAEDELTLRLGDAVQVLSKDSQVSGDEGWWTGRIDERVGIFPSNYVSIGEGLSGKIRGQERPRYPAPALRVNGEDGGGERCETTAVLKSVENEYDNVKNIVDEEMGKTSAVQHGSSNFQAEEPSEKPEELYGRIRFPYAQLRR</sequence>
<feature type="region of interest" description="Disordered" evidence="3">
    <location>
        <begin position="1"/>
        <end position="63"/>
    </location>
</feature>
<dbReference type="Pfam" id="PF00018">
    <property type="entry name" value="SH3_1"/>
    <property type="match status" value="1"/>
</dbReference>
<dbReference type="Proteomes" id="UP001066276">
    <property type="component" value="Chromosome 9"/>
</dbReference>
<dbReference type="SMART" id="SM00326">
    <property type="entry name" value="SH3"/>
    <property type="match status" value="1"/>
</dbReference>
<dbReference type="PRINTS" id="PR00452">
    <property type="entry name" value="SH3DOMAIN"/>
</dbReference>
<evidence type="ECO:0000313" key="5">
    <source>
        <dbReference type="EMBL" id="KAJ1103916.1"/>
    </source>
</evidence>
<proteinExistence type="predicted"/>
<feature type="compositionally biased region" description="Pro residues" evidence="3">
    <location>
        <begin position="50"/>
        <end position="63"/>
    </location>
</feature>
<dbReference type="PROSITE" id="PS50002">
    <property type="entry name" value="SH3"/>
    <property type="match status" value="1"/>
</dbReference>
<reference evidence="5" key="1">
    <citation type="journal article" date="2022" name="bioRxiv">
        <title>Sequencing and chromosome-scale assembly of the giantPleurodeles waltlgenome.</title>
        <authorList>
            <person name="Brown T."/>
            <person name="Elewa A."/>
            <person name="Iarovenko S."/>
            <person name="Subramanian E."/>
            <person name="Araus A.J."/>
            <person name="Petzold A."/>
            <person name="Susuki M."/>
            <person name="Suzuki K.-i.T."/>
            <person name="Hayashi T."/>
            <person name="Toyoda A."/>
            <person name="Oliveira C."/>
            <person name="Osipova E."/>
            <person name="Leigh N.D."/>
            <person name="Simon A."/>
            <person name="Yun M.H."/>
        </authorList>
    </citation>
    <scope>NUCLEOTIDE SEQUENCE</scope>
    <source>
        <strain evidence="5">20211129_DDA</strain>
        <tissue evidence="5">Liver</tissue>
    </source>
</reference>
<dbReference type="InterPro" id="IPR036028">
    <property type="entry name" value="SH3-like_dom_sf"/>
</dbReference>
<organism evidence="5 6">
    <name type="scientific">Pleurodeles waltl</name>
    <name type="common">Iberian ribbed newt</name>
    <dbReference type="NCBI Taxonomy" id="8319"/>
    <lineage>
        <taxon>Eukaryota</taxon>
        <taxon>Metazoa</taxon>
        <taxon>Chordata</taxon>
        <taxon>Craniata</taxon>
        <taxon>Vertebrata</taxon>
        <taxon>Euteleostomi</taxon>
        <taxon>Amphibia</taxon>
        <taxon>Batrachia</taxon>
        <taxon>Caudata</taxon>
        <taxon>Salamandroidea</taxon>
        <taxon>Salamandridae</taxon>
        <taxon>Pleurodelinae</taxon>
        <taxon>Pleurodeles</taxon>
    </lineage>
</organism>
<dbReference type="InterPro" id="IPR050384">
    <property type="entry name" value="Endophilin_SH3RF"/>
</dbReference>
<dbReference type="InterPro" id="IPR035779">
    <property type="entry name" value="MLK1-3_SH3"/>
</dbReference>
<name>A0AAV7MKM4_PLEWA</name>
<dbReference type="EMBL" id="JANPWB010000013">
    <property type="protein sequence ID" value="KAJ1103916.1"/>
    <property type="molecule type" value="Genomic_DNA"/>
</dbReference>
<keyword evidence="1 2" id="KW-0728">SH3 domain</keyword>
<feature type="region of interest" description="Disordered" evidence="3">
    <location>
        <begin position="184"/>
        <end position="206"/>
    </location>
</feature>
<dbReference type="SUPFAM" id="SSF50044">
    <property type="entry name" value="SH3-domain"/>
    <property type="match status" value="1"/>
</dbReference>
<accession>A0AAV7MKM4</accession>
<dbReference type="InterPro" id="IPR001452">
    <property type="entry name" value="SH3_domain"/>
</dbReference>
<evidence type="ECO:0000256" key="1">
    <source>
        <dbReference type="ARBA" id="ARBA00022443"/>
    </source>
</evidence>
<protein>
    <recommendedName>
        <fullName evidence="4">SH3 domain-containing protein</fullName>
    </recommendedName>
</protein>
<evidence type="ECO:0000256" key="2">
    <source>
        <dbReference type="PROSITE-ProRule" id="PRU00192"/>
    </source>
</evidence>
<dbReference type="AlphaFoldDB" id="A0AAV7MKM4"/>